<organism evidence="1 2">
    <name type="scientific">Oceanisphaera ostreae</name>
    <dbReference type="NCBI Taxonomy" id="914151"/>
    <lineage>
        <taxon>Bacteria</taxon>
        <taxon>Pseudomonadati</taxon>
        <taxon>Pseudomonadota</taxon>
        <taxon>Gammaproteobacteria</taxon>
        <taxon>Aeromonadales</taxon>
        <taxon>Aeromonadaceae</taxon>
        <taxon>Oceanisphaera</taxon>
    </lineage>
</organism>
<accession>A0ABW3KKZ9</accession>
<dbReference type="Pfam" id="PF08856">
    <property type="entry name" value="DUF1826"/>
    <property type="match status" value="1"/>
</dbReference>
<evidence type="ECO:0000313" key="1">
    <source>
        <dbReference type="EMBL" id="MFD1008696.1"/>
    </source>
</evidence>
<reference evidence="2" key="1">
    <citation type="journal article" date="2019" name="Int. J. Syst. Evol. Microbiol.">
        <title>The Global Catalogue of Microorganisms (GCM) 10K type strain sequencing project: providing services to taxonomists for standard genome sequencing and annotation.</title>
        <authorList>
            <consortium name="The Broad Institute Genomics Platform"/>
            <consortium name="The Broad Institute Genome Sequencing Center for Infectious Disease"/>
            <person name="Wu L."/>
            <person name="Ma J."/>
        </authorList>
    </citation>
    <scope>NUCLEOTIDE SEQUENCE [LARGE SCALE GENOMIC DNA]</scope>
    <source>
        <strain evidence="2">CCUG 60525</strain>
    </source>
</reference>
<keyword evidence="2" id="KW-1185">Reference proteome</keyword>
<proteinExistence type="predicted"/>
<gene>
    <name evidence="1" type="ORF">ACFQ1C_11075</name>
</gene>
<dbReference type="Proteomes" id="UP001597048">
    <property type="component" value="Unassembled WGS sequence"/>
</dbReference>
<protein>
    <submittedName>
        <fullName evidence="1">DUF1826 domain-containing protein</fullName>
    </submittedName>
</protein>
<sequence>MISTEPSSITLTEISRQGIAPSVFTRIYEPDCQLVNWQRPLSVAVADYAAALSRQDHAISMRELLAPAAVSEALYSRLPDLPGRDDFVANAQQLAEMFACLFELRRVGLRLASLQTAMCPRFHVDRVPCRLVTTYAGPGTHWLNQTQRNQVLDTGGREPERWQRLMAGEVALLKGDGWEDNDGQGLWHRSPPASIGYRRLFLSLDFAE</sequence>
<dbReference type="RefSeq" id="WP_379558676.1">
    <property type="nucleotide sequence ID" value="NZ_JBHTJS010000040.1"/>
</dbReference>
<comment type="caution">
    <text evidence="1">The sequence shown here is derived from an EMBL/GenBank/DDBJ whole genome shotgun (WGS) entry which is preliminary data.</text>
</comment>
<dbReference type="InterPro" id="IPR014955">
    <property type="entry name" value="DUF1826"/>
</dbReference>
<name>A0ABW3KKZ9_9GAMM</name>
<dbReference type="EMBL" id="JBHTJS010000040">
    <property type="protein sequence ID" value="MFD1008696.1"/>
    <property type="molecule type" value="Genomic_DNA"/>
</dbReference>
<evidence type="ECO:0000313" key="2">
    <source>
        <dbReference type="Proteomes" id="UP001597048"/>
    </source>
</evidence>